<feature type="region of interest" description="Disordered" evidence="9">
    <location>
        <begin position="1"/>
        <end position="20"/>
    </location>
</feature>
<comment type="caution">
    <text evidence="12">The sequence shown here is derived from an EMBL/GenBank/DDBJ whole genome shotgun (WGS) entry which is preliminary data.</text>
</comment>
<dbReference type="GO" id="GO:0005829">
    <property type="term" value="C:cytosol"/>
    <property type="evidence" value="ECO:0007669"/>
    <property type="project" value="TreeGrafter"/>
</dbReference>
<dbReference type="STRING" id="741276.A0A2S5B0T6"/>
<evidence type="ECO:0000256" key="4">
    <source>
        <dbReference type="ARBA" id="ARBA00022806"/>
    </source>
</evidence>
<protein>
    <recommendedName>
        <fullName evidence="1">RNA helicase</fullName>
        <ecNumber evidence="1">3.6.4.13</ecNumber>
    </recommendedName>
</protein>
<evidence type="ECO:0000313" key="12">
    <source>
        <dbReference type="EMBL" id="POY70365.1"/>
    </source>
</evidence>
<evidence type="ECO:0000256" key="3">
    <source>
        <dbReference type="ARBA" id="ARBA00022801"/>
    </source>
</evidence>
<keyword evidence="3 8" id="KW-0378">Hydrolase</keyword>
<dbReference type="Proteomes" id="UP000237144">
    <property type="component" value="Unassembled WGS sequence"/>
</dbReference>
<keyword evidence="2 8" id="KW-0547">Nucleotide-binding</keyword>
<evidence type="ECO:0000256" key="1">
    <source>
        <dbReference type="ARBA" id="ARBA00012552"/>
    </source>
</evidence>
<keyword evidence="13" id="KW-1185">Reference proteome</keyword>
<dbReference type="InterPro" id="IPR050079">
    <property type="entry name" value="DEAD_box_RNA_helicase"/>
</dbReference>
<feature type="domain" description="Helicase ATP-binding" evidence="10">
    <location>
        <begin position="81"/>
        <end position="255"/>
    </location>
</feature>
<dbReference type="InterPro" id="IPR000629">
    <property type="entry name" value="RNA-helicase_DEAD-box_CS"/>
</dbReference>
<name>A0A2S5B0T6_9BASI</name>
<evidence type="ECO:0000259" key="11">
    <source>
        <dbReference type="PROSITE" id="PS51194"/>
    </source>
</evidence>
<dbReference type="EMBL" id="PJQD01000122">
    <property type="protein sequence ID" value="POY70365.1"/>
    <property type="molecule type" value="Genomic_DNA"/>
</dbReference>
<accession>A0A2S5B0T6</accession>
<dbReference type="Pfam" id="PF00271">
    <property type="entry name" value="Helicase_C"/>
    <property type="match status" value="1"/>
</dbReference>
<dbReference type="Pfam" id="PF00270">
    <property type="entry name" value="DEAD"/>
    <property type="match status" value="1"/>
</dbReference>
<dbReference type="InterPro" id="IPR014001">
    <property type="entry name" value="Helicase_ATP-bd"/>
</dbReference>
<keyword evidence="4 8" id="KW-0347">Helicase</keyword>
<dbReference type="PANTHER" id="PTHR47959">
    <property type="entry name" value="ATP-DEPENDENT RNA HELICASE RHLE-RELATED"/>
    <property type="match status" value="1"/>
</dbReference>
<dbReference type="PANTHER" id="PTHR47959:SF1">
    <property type="entry name" value="ATP-DEPENDENT RNA HELICASE DBPA"/>
    <property type="match status" value="1"/>
</dbReference>
<feature type="compositionally biased region" description="Basic and acidic residues" evidence="9">
    <location>
        <begin position="637"/>
        <end position="649"/>
    </location>
</feature>
<dbReference type="InterPro" id="IPR011545">
    <property type="entry name" value="DEAD/DEAH_box_helicase_dom"/>
</dbReference>
<dbReference type="EC" id="3.6.4.13" evidence="1"/>
<evidence type="ECO:0000256" key="5">
    <source>
        <dbReference type="ARBA" id="ARBA00022840"/>
    </source>
</evidence>
<evidence type="ECO:0000256" key="6">
    <source>
        <dbReference type="ARBA" id="ARBA00022884"/>
    </source>
</evidence>
<dbReference type="SUPFAM" id="SSF52540">
    <property type="entry name" value="P-loop containing nucleoside triphosphate hydrolases"/>
    <property type="match status" value="1"/>
</dbReference>
<evidence type="ECO:0000256" key="9">
    <source>
        <dbReference type="SAM" id="MobiDB-lite"/>
    </source>
</evidence>
<dbReference type="SMART" id="SM00490">
    <property type="entry name" value="HELICc"/>
    <property type="match status" value="1"/>
</dbReference>
<dbReference type="GO" id="GO:0005524">
    <property type="term" value="F:ATP binding"/>
    <property type="evidence" value="ECO:0007669"/>
    <property type="project" value="UniProtKB-KW"/>
</dbReference>
<dbReference type="CDD" id="cd18787">
    <property type="entry name" value="SF2_C_DEAD"/>
    <property type="match status" value="1"/>
</dbReference>
<evidence type="ECO:0000256" key="2">
    <source>
        <dbReference type="ARBA" id="ARBA00022741"/>
    </source>
</evidence>
<evidence type="ECO:0000256" key="8">
    <source>
        <dbReference type="RuleBase" id="RU000492"/>
    </source>
</evidence>
<dbReference type="Gene3D" id="3.40.50.300">
    <property type="entry name" value="P-loop containing nucleotide triphosphate hydrolases"/>
    <property type="match status" value="2"/>
</dbReference>
<feature type="compositionally biased region" description="Basic residues" evidence="9">
    <location>
        <begin position="652"/>
        <end position="667"/>
    </location>
</feature>
<dbReference type="PROSITE" id="PS51192">
    <property type="entry name" value="HELICASE_ATP_BIND_1"/>
    <property type="match status" value="1"/>
</dbReference>
<dbReference type="InterPro" id="IPR027417">
    <property type="entry name" value="P-loop_NTPase"/>
</dbReference>
<proteinExistence type="inferred from homology"/>
<dbReference type="OrthoDB" id="10259843at2759"/>
<dbReference type="AlphaFoldDB" id="A0A2S5B0T6"/>
<dbReference type="GO" id="GO:0003724">
    <property type="term" value="F:RNA helicase activity"/>
    <property type="evidence" value="ECO:0007669"/>
    <property type="project" value="UniProtKB-EC"/>
</dbReference>
<dbReference type="GO" id="GO:0016887">
    <property type="term" value="F:ATP hydrolysis activity"/>
    <property type="evidence" value="ECO:0007669"/>
    <property type="project" value="RHEA"/>
</dbReference>
<dbReference type="InterPro" id="IPR001650">
    <property type="entry name" value="Helicase_C-like"/>
</dbReference>
<dbReference type="SMART" id="SM00487">
    <property type="entry name" value="DEXDc"/>
    <property type="match status" value="1"/>
</dbReference>
<feature type="compositionally biased region" description="Basic and acidic residues" evidence="9">
    <location>
        <begin position="514"/>
        <end position="526"/>
    </location>
</feature>
<organism evidence="12 13">
    <name type="scientific">Rhodotorula taiwanensis</name>
    <dbReference type="NCBI Taxonomy" id="741276"/>
    <lineage>
        <taxon>Eukaryota</taxon>
        <taxon>Fungi</taxon>
        <taxon>Dikarya</taxon>
        <taxon>Basidiomycota</taxon>
        <taxon>Pucciniomycotina</taxon>
        <taxon>Microbotryomycetes</taxon>
        <taxon>Sporidiobolales</taxon>
        <taxon>Sporidiobolaceae</taxon>
        <taxon>Rhodotorula</taxon>
    </lineage>
</organism>
<feature type="domain" description="Helicase C-terminal" evidence="11">
    <location>
        <begin position="299"/>
        <end position="462"/>
    </location>
</feature>
<gene>
    <name evidence="12" type="ORF">BMF94_6645</name>
</gene>
<comment type="catalytic activity">
    <reaction evidence="7">
        <text>ATP + H2O = ADP + phosphate + H(+)</text>
        <dbReference type="Rhea" id="RHEA:13065"/>
        <dbReference type="ChEBI" id="CHEBI:15377"/>
        <dbReference type="ChEBI" id="CHEBI:15378"/>
        <dbReference type="ChEBI" id="CHEBI:30616"/>
        <dbReference type="ChEBI" id="CHEBI:43474"/>
        <dbReference type="ChEBI" id="CHEBI:456216"/>
        <dbReference type="EC" id="3.6.4.13"/>
    </reaction>
</comment>
<evidence type="ECO:0000256" key="7">
    <source>
        <dbReference type="ARBA" id="ARBA00047984"/>
    </source>
</evidence>
<dbReference type="CDD" id="cd17947">
    <property type="entry name" value="DEADc_DDX27"/>
    <property type="match status" value="1"/>
</dbReference>
<sequence>MSDDASSDDDTAAAPAGQTDADKANAAAIKAFFTSHKNASTSSQKALSFSTLPNCTLSRQLLLALGSLNLSTPTPIQAECIPLAMMGKDIVASSATGSGKTVAFWVGVLERLLHRDRKNPMTRVVVMTPTRELAVQVHGVGMALARYTDVSFCLCVGGLSLKVQEAELKQRPDIVVSTPGRLIDHVRNTPCFTMDGVEVLVLDEADRMLEEGFRDELEEIISAAPRSRQTLLFSATVTESIQQLTRLSMNKPVRVKIDEMGAAAKGLEQECQSSVCLLRVRGDKAGESIELNSRSGERHREALLIALCTRSFATGRTIIFFRSKAQAHRMKILFTLFGQGLERSDELHGDLTQEQRLRALKRFREGEIGFLLATDLASRGLDIKGIENVINYEMPKSIEIYLHRVGRTARAGRKGRALTLVGESDRKLVKLAMKHAPPESIKQRTIPSDVVAAVFKEMRELEPEVKAVVMEEREEKEFRRGNMELQKASNMLEYADEIKSRPARTWFQSQSDKLEAKKVGKDEHNSKFSQKAKKRTFQEEEEPISKPPKRTPFSGLSRREKRRKMAAWEDEEDRQSGAQRELAASIRSAKKASRPDKLQAVRPERPSGFEAGNRKKQKKGKGTAFDREMGVAASAGEGKRPGKRERESAKGGAKHKLGRMGPKVKRS</sequence>
<evidence type="ECO:0000259" key="10">
    <source>
        <dbReference type="PROSITE" id="PS51192"/>
    </source>
</evidence>
<dbReference type="PROSITE" id="PS00039">
    <property type="entry name" value="DEAD_ATP_HELICASE"/>
    <property type="match status" value="1"/>
</dbReference>
<feature type="compositionally biased region" description="Basic and acidic residues" evidence="9">
    <location>
        <begin position="593"/>
        <end position="607"/>
    </location>
</feature>
<reference evidence="12 13" key="1">
    <citation type="journal article" date="2018" name="Front. Microbiol.">
        <title>Prospects for Fungal Bioremediation of Acidic Radioactive Waste Sites: Characterization and Genome Sequence of Rhodotorula taiwanensis MD1149.</title>
        <authorList>
            <person name="Tkavc R."/>
            <person name="Matrosova V.Y."/>
            <person name="Grichenko O.E."/>
            <person name="Gostincar C."/>
            <person name="Volpe R.P."/>
            <person name="Klimenkova P."/>
            <person name="Gaidamakova E.K."/>
            <person name="Zhou C.E."/>
            <person name="Stewart B.J."/>
            <person name="Lyman M.G."/>
            <person name="Malfatti S.A."/>
            <person name="Rubinfeld B."/>
            <person name="Courtot M."/>
            <person name="Singh J."/>
            <person name="Dalgard C.L."/>
            <person name="Hamilton T."/>
            <person name="Frey K.G."/>
            <person name="Gunde-Cimerman N."/>
            <person name="Dugan L."/>
            <person name="Daly M.J."/>
        </authorList>
    </citation>
    <scope>NUCLEOTIDE SEQUENCE [LARGE SCALE GENOMIC DNA]</scope>
    <source>
        <strain evidence="12 13">MD1149</strain>
    </source>
</reference>
<dbReference type="GO" id="GO:0003723">
    <property type="term" value="F:RNA binding"/>
    <property type="evidence" value="ECO:0007669"/>
    <property type="project" value="UniProtKB-KW"/>
</dbReference>
<feature type="region of interest" description="Disordered" evidence="9">
    <location>
        <begin position="514"/>
        <end position="667"/>
    </location>
</feature>
<keyword evidence="5 8" id="KW-0067">ATP-binding</keyword>
<feature type="compositionally biased region" description="Acidic residues" evidence="9">
    <location>
        <begin position="1"/>
        <end position="11"/>
    </location>
</feature>
<comment type="similarity">
    <text evidence="8">Belongs to the DEAD box helicase family.</text>
</comment>
<dbReference type="PROSITE" id="PS51194">
    <property type="entry name" value="HELICASE_CTER"/>
    <property type="match status" value="1"/>
</dbReference>
<keyword evidence="6" id="KW-0694">RNA-binding</keyword>
<evidence type="ECO:0000313" key="13">
    <source>
        <dbReference type="Proteomes" id="UP000237144"/>
    </source>
</evidence>